<feature type="domain" description="Histidine kinase" evidence="8">
    <location>
        <begin position="417"/>
        <end position="649"/>
    </location>
</feature>
<dbReference type="SMART" id="SM00387">
    <property type="entry name" value="HATPase_c"/>
    <property type="match status" value="1"/>
</dbReference>
<evidence type="ECO:0000313" key="11">
    <source>
        <dbReference type="Proteomes" id="UP001309876"/>
    </source>
</evidence>
<dbReference type="Pfam" id="PF00512">
    <property type="entry name" value="HisKA"/>
    <property type="match status" value="1"/>
</dbReference>
<evidence type="ECO:0000256" key="4">
    <source>
        <dbReference type="ARBA" id="ARBA00022679"/>
    </source>
</evidence>
<dbReference type="SUPFAM" id="SSF47384">
    <property type="entry name" value="Homodimeric domain of signal transducing histidine kinase"/>
    <property type="match status" value="1"/>
</dbReference>
<dbReference type="SUPFAM" id="SSF55781">
    <property type="entry name" value="GAF domain-like"/>
    <property type="match status" value="1"/>
</dbReference>
<dbReference type="PANTHER" id="PTHR43047:SF72">
    <property type="entry name" value="OSMOSENSING HISTIDINE PROTEIN KINASE SLN1"/>
    <property type="match status" value="1"/>
</dbReference>
<reference evidence="10 11" key="1">
    <citation type="submission" date="2023-08" db="EMBL/GenBank/DDBJ databases">
        <title>Black Yeasts Isolated from many extreme environments.</title>
        <authorList>
            <person name="Coleine C."/>
            <person name="Stajich J.E."/>
            <person name="Selbmann L."/>
        </authorList>
    </citation>
    <scope>NUCLEOTIDE SEQUENCE [LARGE SCALE GENOMIC DNA]</scope>
    <source>
        <strain evidence="10 11">CCFEE 5910</strain>
    </source>
</reference>
<feature type="domain" description="Response regulatory" evidence="9">
    <location>
        <begin position="846"/>
        <end position="969"/>
    </location>
</feature>
<dbReference type="PROSITE" id="PS50110">
    <property type="entry name" value="RESPONSE_REGULATORY"/>
    <property type="match status" value="1"/>
</dbReference>
<dbReference type="SUPFAM" id="SSF52172">
    <property type="entry name" value="CheY-like"/>
    <property type="match status" value="1"/>
</dbReference>
<dbReference type="InterPro" id="IPR003661">
    <property type="entry name" value="HisK_dim/P_dom"/>
</dbReference>
<comment type="catalytic activity">
    <reaction evidence="1">
        <text>ATP + protein L-histidine = ADP + protein N-phospho-L-histidine.</text>
        <dbReference type="EC" id="2.7.13.3"/>
    </reaction>
</comment>
<accession>A0AAN7YGD3</accession>
<dbReference type="PANTHER" id="PTHR43047">
    <property type="entry name" value="TWO-COMPONENT HISTIDINE PROTEIN KINASE"/>
    <property type="match status" value="1"/>
</dbReference>
<dbReference type="SUPFAM" id="SSF55874">
    <property type="entry name" value="ATPase domain of HSP90 chaperone/DNA topoisomerase II/histidine kinase"/>
    <property type="match status" value="1"/>
</dbReference>
<keyword evidence="3 6" id="KW-0597">Phosphoprotein</keyword>
<evidence type="ECO:0000313" key="10">
    <source>
        <dbReference type="EMBL" id="KAK5085592.1"/>
    </source>
</evidence>
<feature type="modified residue" description="4-aspartylphosphate" evidence="6">
    <location>
        <position position="899"/>
    </location>
</feature>
<dbReference type="EMBL" id="JAVRRJ010000004">
    <property type="protein sequence ID" value="KAK5085592.1"/>
    <property type="molecule type" value="Genomic_DNA"/>
</dbReference>
<evidence type="ECO:0000256" key="5">
    <source>
        <dbReference type="ARBA" id="ARBA00022777"/>
    </source>
</evidence>
<dbReference type="SMART" id="SM00448">
    <property type="entry name" value="REC"/>
    <property type="match status" value="1"/>
</dbReference>
<dbReference type="Proteomes" id="UP001309876">
    <property type="component" value="Unassembled WGS sequence"/>
</dbReference>
<evidence type="ECO:0000256" key="7">
    <source>
        <dbReference type="SAM" id="MobiDB-lite"/>
    </source>
</evidence>
<evidence type="ECO:0000256" key="3">
    <source>
        <dbReference type="ARBA" id="ARBA00022553"/>
    </source>
</evidence>
<dbReference type="PROSITE" id="PS50109">
    <property type="entry name" value="HIS_KIN"/>
    <property type="match status" value="1"/>
</dbReference>
<evidence type="ECO:0000259" key="9">
    <source>
        <dbReference type="PROSITE" id="PS50110"/>
    </source>
</evidence>
<dbReference type="InterPro" id="IPR005467">
    <property type="entry name" value="His_kinase_dom"/>
</dbReference>
<dbReference type="SMART" id="SM00388">
    <property type="entry name" value="HisKA"/>
    <property type="match status" value="1"/>
</dbReference>
<dbReference type="Pfam" id="PF00072">
    <property type="entry name" value="Response_reg"/>
    <property type="match status" value="1"/>
</dbReference>
<dbReference type="EC" id="2.7.13.3" evidence="2"/>
<dbReference type="Gene3D" id="3.30.565.10">
    <property type="entry name" value="Histidine kinase-like ATPase, C-terminal domain"/>
    <property type="match status" value="1"/>
</dbReference>
<dbReference type="Pfam" id="PF02518">
    <property type="entry name" value="HATPase_c"/>
    <property type="match status" value="1"/>
</dbReference>
<dbReference type="InterPro" id="IPR036890">
    <property type="entry name" value="HATPase_C_sf"/>
</dbReference>
<name>A0AAN7YGD3_9EURO</name>
<feature type="region of interest" description="Disordered" evidence="7">
    <location>
        <begin position="787"/>
        <end position="822"/>
    </location>
</feature>
<keyword evidence="11" id="KW-1185">Reference proteome</keyword>
<feature type="compositionally biased region" description="Polar residues" evidence="7">
    <location>
        <begin position="804"/>
        <end position="818"/>
    </location>
</feature>
<evidence type="ECO:0000259" key="8">
    <source>
        <dbReference type="PROSITE" id="PS50109"/>
    </source>
</evidence>
<dbReference type="CDD" id="cd17546">
    <property type="entry name" value="REC_hyHK_CKI1_RcsC-like"/>
    <property type="match status" value="1"/>
</dbReference>
<keyword evidence="4" id="KW-0808">Transferase</keyword>
<sequence>MLRNTGQIGPGNVSRFAQEKYNFFPVLESAAIAPEQPTSIGPILDPEKIDEPLAGYSETTHSNVFGPHTSLDSETSIPALPQGFNDRYLYPSLCKNEHMRLTMLWYYTRGLQEDAELLQKLSQILEMVKQFLGGWEIGIIGIVEAETFSRIVTTNMSLAMIPRRESPCSHTINQHPGTVFTVRDMLEDWRFKFSPPAEYGGLRSYAGTQVLLTRHDGETVNFGSLCLASRSVQAPLDDSQKRSLIRAANMVSGELVSRCRLRRLKERQVMMDVLNRLRSDVHRGNIEASTIEALAQQYPDSEVSIVHLRNNEFDLPTAIKVTFESVEGGFWEDDAFVKSKIEAARCSYEPCDRPVRAVIGQITPNDQLLIVSTYNIRYIFDDLDVWFTEQAASIIHDVQQARYLKEALAAKERFLSSIRHELRTPIHGILSSVELLGDELRARNLLTGVTSQQEAPLDSFLKTIRSSGTELMTTVNNILRLNAISGHSLDTSAVDSVYDLRCIEADLLDETLGNYSEEALMGLSIRFESSLAGSTIVGIDWEMVKEILKALLFNSIAATQVGSIIVTTTSTTTDNLLTFDVTDTGLGIAERDHDRIFVAFEKLQEYSKGAGLGLSLASLMASALKGKLNLVSSQEGVGSRFRLEIPYVEVDTAARPTMPVRHATRKTRYIPHTFHVMKGPSKNLHLLSHLEEYLKSCGLEKSDVAEGSLIILSEPNPLTGYDDCPIHLLENPHPVFIVKSAPTNDRLRACLLDALKPHHISILTGPFFAARLDDILAEADEAIAKHERPDPTPQPLIHSPDAQPRSNSNASTDTNSCEATPPPTPIVELERLVISTPAPPTPKPIKVLLVDDNNVNLSVLQFFCKKRKFEFGSAVNGNQAVDLFRSMIKRQTFTLILMDLQMPECDGISATKQIRALEQQECLPRSIIFMITGQDSVADRKASFEAGVDEFFCKPVSMKRLSQAISQWFPEAAVS</sequence>
<dbReference type="InterPro" id="IPR003594">
    <property type="entry name" value="HATPase_dom"/>
</dbReference>
<dbReference type="InterPro" id="IPR036097">
    <property type="entry name" value="HisK_dim/P_sf"/>
</dbReference>
<protein>
    <recommendedName>
        <fullName evidence="2">histidine kinase</fullName>
        <ecNumber evidence="2">2.7.13.3</ecNumber>
    </recommendedName>
</protein>
<organism evidence="10 11">
    <name type="scientific">Lithohypha guttulata</name>
    <dbReference type="NCBI Taxonomy" id="1690604"/>
    <lineage>
        <taxon>Eukaryota</taxon>
        <taxon>Fungi</taxon>
        <taxon>Dikarya</taxon>
        <taxon>Ascomycota</taxon>
        <taxon>Pezizomycotina</taxon>
        <taxon>Eurotiomycetes</taxon>
        <taxon>Chaetothyriomycetidae</taxon>
        <taxon>Chaetothyriales</taxon>
        <taxon>Trichomeriaceae</taxon>
        <taxon>Lithohypha</taxon>
    </lineage>
</organism>
<evidence type="ECO:0000256" key="6">
    <source>
        <dbReference type="PROSITE-ProRule" id="PRU00169"/>
    </source>
</evidence>
<dbReference type="InterPro" id="IPR001789">
    <property type="entry name" value="Sig_transdc_resp-reg_receiver"/>
</dbReference>
<evidence type="ECO:0000256" key="1">
    <source>
        <dbReference type="ARBA" id="ARBA00000085"/>
    </source>
</evidence>
<dbReference type="Gene3D" id="3.40.50.2300">
    <property type="match status" value="1"/>
</dbReference>
<gene>
    <name evidence="10" type="ORF">LTR05_004879</name>
</gene>
<keyword evidence="5" id="KW-0418">Kinase</keyword>
<dbReference type="PRINTS" id="PR00344">
    <property type="entry name" value="BCTRLSENSOR"/>
</dbReference>
<dbReference type="CDD" id="cd00082">
    <property type="entry name" value="HisKA"/>
    <property type="match status" value="1"/>
</dbReference>
<dbReference type="GO" id="GO:0000155">
    <property type="term" value="F:phosphorelay sensor kinase activity"/>
    <property type="evidence" value="ECO:0007669"/>
    <property type="project" value="InterPro"/>
</dbReference>
<comment type="caution">
    <text evidence="10">The sequence shown here is derived from an EMBL/GenBank/DDBJ whole genome shotgun (WGS) entry which is preliminary data.</text>
</comment>
<dbReference type="AlphaFoldDB" id="A0AAN7YGD3"/>
<dbReference type="InterPro" id="IPR011006">
    <property type="entry name" value="CheY-like_superfamily"/>
</dbReference>
<proteinExistence type="predicted"/>
<dbReference type="GO" id="GO:0009927">
    <property type="term" value="F:histidine phosphotransfer kinase activity"/>
    <property type="evidence" value="ECO:0007669"/>
    <property type="project" value="TreeGrafter"/>
</dbReference>
<evidence type="ECO:0000256" key="2">
    <source>
        <dbReference type="ARBA" id="ARBA00012438"/>
    </source>
</evidence>
<dbReference type="Gene3D" id="1.10.287.130">
    <property type="match status" value="1"/>
</dbReference>
<dbReference type="InterPro" id="IPR004358">
    <property type="entry name" value="Sig_transdc_His_kin-like_C"/>
</dbReference>
<dbReference type="GO" id="GO:0005886">
    <property type="term" value="C:plasma membrane"/>
    <property type="evidence" value="ECO:0007669"/>
    <property type="project" value="TreeGrafter"/>
</dbReference>